<feature type="region of interest" description="Disordered" evidence="1">
    <location>
        <begin position="1"/>
        <end position="25"/>
    </location>
</feature>
<evidence type="ECO:0000313" key="3">
    <source>
        <dbReference type="Proteomes" id="UP000002669"/>
    </source>
</evidence>
<protein>
    <submittedName>
        <fullName evidence="2">Uncharacterized protein</fullName>
    </submittedName>
</protein>
<reference evidence="3" key="1">
    <citation type="journal article" date="2012" name="MBio">
        <title>Comparative genome analysis of Trichophyton rubrum and related dermatophytes reveals candidate genes involved in infection.</title>
        <authorList>
            <person name="Martinez D.A."/>
            <person name="Oliver B.G."/>
            <person name="Graeser Y."/>
            <person name="Goldberg J.M."/>
            <person name="Li W."/>
            <person name="Martinez-Rossi N.M."/>
            <person name="Monod M."/>
            <person name="Shelest E."/>
            <person name="Barton R.C."/>
            <person name="Birch E."/>
            <person name="Brakhage A.A."/>
            <person name="Chen Z."/>
            <person name="Gurr S.J."/>
            <person name="Heiman D."/>
            <person name="Heitman J."/>
            <person name="Kosti I."/>
            <person name="Rossi A."/>
            <person name="Saif S."/>
            <person name="Samalova M."/>
            <person name="Saunders C.W."/>
            <person name="Shea T."/>
            <person name="Summerbell R.C."/>
            <person name="Xu J."/>
            <person name="Young S."/>
            <person name="Zeng Q."/>
            <person name="Birren B.W."/>
            <person name="Cuomo C.A."/>
            <person name="White T.C."/>
        </authorList>
    </citation>
    <scope>NUCLEOTIDE SEQUENCE [LARGE SCALE GENOMIC DNA]</scope>
    <source>
        <strain evidence="3">ATCC MYA-4604 / CBS 118893</strain>
    </source>
</reference>
<dbReference type="Proteomes" id="UP000002669">
    <property type="component" value="Unassembled WGS sequence"/>
</dbReference>
<dbReference type="AlphaFoldDB" id="E4UV48"/>
<dbReference type="VEuPathDB" id="FungiDB:MGYG_04169"/>
<evidence type="ECO:0000313" key="2">
    <source>
        <dbReference type="EMBL" id="EFR01165.1"/>
    </source>
</evidence>
<dbReference type="GeneID" id="10029282"/>
<proteinExistence type="predicted"/>
<dbReference type="RefSeq" id="XP_003173995.1">
    <property type="nucleotide sequence ID" value="XM_003173947.1"/>
</dbReference>
<feature type="compositionally biased region" description="Polar residues" evidence="1">
    <location>
        <begin position="1"/>
        <end position="10"/>
    </location>
</feature>
<evidence type="ECO:0000256" key="1">
    <source>
        <dbReference type="SAM" id="MobiDB-lite"/>
    </source>
</evidence>
<organism evidence="3">
    <name type="scientific">Arthroderma gypseum (strain ATCC MYA-4604 / CBS 118893)</name>
    <name type="common">Microsporum gypseum</name>
    <dbReference type="NCBI Taxonomy" id="535722"/>
    <lineage>
        <taxon>Eukaryota</taxon>
        <taxon>Fungi</taxon>
        <taxon>Dikarya</taxon>
        <taxon>Ascomycota</taxon>
        <taxon>Pezizomycotina</taxon>
        <taxon>Eurotiomycetes</taxon>
        <taxon>Eurotiomycetidae</taxon>
        <taxon>Onygenales</taxon>
        <taxon>Arthrodermataceae</taxon>
        <taxon>Nannizzia</taxon>
    </lineage>
</organism>
<keyword evidence="3" id="KW-1185">Reference proteome</keyword>
<dbReference type="HOGENOM" id="CLU_1948333_0_0_1"/>
<dbReference type="InParanoid" id="E4UV48"/>
<name>E4UV48_ARTGP</name>
<gene>
    <name evidence="2" type="ORF">MGYG_04169</name>
</gene>
<dbReference type="EMBL" id="DS989824">
    <property type="protein sequence ID" value="EFR01165.1"/>
    <property type="molecule type" value="Genomic_DNA"/>
</dbReference>
<sequence length="129" mass="14442">MNPTCPNQQLDVEPRRTPKATKTTPYFIPGLSTRSLQDFLPLWLCADAQSSQKKPKMGGSHARPKRSLARGICTSGDHHRCSYEGLGSEKDNLCGYRGTRPPSLSALRFRVIFIPDQVRALIETFKPEL</sequence>
<accession>E4UV48</accession>